<dbReference type="OrthoDB" id="9909019at2759"/>
<evidence type="ECO:0000313" key="14">
    <source>
        <dbReference type="Proteomes" id="UP000218811"/>
    </source>
</evidence>
<comment type="similarity">
    <text evidence="10">Belongs to the DHHC palmitoyltransferase family.</text>
</comment>
<dbReference type="GO" id="GO:0019706">
    <property type="term" value="F:protein-cysteine S-palmitoyltransferase activity"/>
    <property type="evidence" value="ECO:0007669"/>
    <property type="project" value="UniProtKB-EC"/>
</dbReference>
<name>A0A2H3JFJ9_WOLCO</name>
<dbReference type="PANTHER" id="PTHR12246">
    <property type="entry name" value="PALMITOYLTRANSFERASE ZDHHC16"/>
    <property type="match status" value="1"/>
</dbReference>
<keyword evidence="6" id="KW-0564">Palmitate</keyword>
<feature type="compositionally biased region" description="Pro residues" evidence="11">
    <location>
        <begin position="10"/>
        <end position="20"/>
    </location>
</feature>
<reference evidence="13 14" key="1">
    <citation type="journal article" date="2012" name="Science">
        <title>The Paleozoic origin of enzymatic lignin decomposition reconstructed from 31 fungal genomes.</title>
        <authorList>
            <person name="Floudas D."/>
            <person name="Binder M."/>
            <person name="Riley R."/>
            <person name="Barry K."/>
            <person name="Blanchette R.A."/>
            <person name="Henrissat B."/>
            <person name="Martinez A.T."/>
            <person name="Otillar R."/>
            <person name="Spatafora J.W."/>
            <person name="Yadav J.S."/>
            <person name="Aerts A."/>
            <person name="Benoit I."/>
            <person name="Boyd A."/>
            <person name="Carlson A."/>
            <person name="Copeland A."/>
            <person name="Coutinho P.M."/>
            <person name="de Vries R.P."/>
            <person name="Ferreira P."/>
            <person name="Findley K."/>
            <person name="Foster B."/>
            <person name="Gaskell J."/>
            <person name="Glotzer D."/>
            <person name="Gorecki P."/>
            <person name="Heitman J."/>
            <person name="Hesse C."/>
            <person name="Hori C."/>
            <person name="Igarashi K."/>
            <person name="Jurgens J.A."/>
            <person name="Kallen N."/>
            <person name="Kersten P."/>
            <person name="Kohler A."/>
            <person name="Kuees U."/>
            <person name="Kumar T.K.A."/>
            <person name="Kuo A."/>
            <person name="LaButti K."/>
            <person name="Larrondo L.F."/>
            <person name="Lindquist E."/>
            <person name="Ling A."/>
            <person name="Lombard V."/>
            <person name="Lucas S."/>
            <person name="Lundell T."/>
            <person name="Martin R."/>
            <person name="McLaughlin D.J."/>
            <person name="Morgenstern I."/>
            <person name="Morin E."/>
            <person name="Murat C."/>
            <person name="Nagy L.G."/>
            <person name="Nolan M."/>
            <person name="Ohm R.A."/>
            <person name="Patyshakuliyeva A."/>
            <person name="Rokas A."/>
            <person name="Ruiz-Duenas F.J."/>
            <person name="Sabat G."/>
            <person name="Salamov A."/>
            <person name="Samejima M."/>
            <person name="Schmutz J."/>
            <person name="Slot J.C."/>
            <person name="St John F."/>
            <person name="Stenlid J."/>
            <person name="Sun H."/>
            <person name="Sun S."/>
            <person name="Syed K."/>
            <person name="Tsang A."/>
            <person name="Wiebenga A."/>
            <person name="Young D."/>
            <person name="Pisabarro A."/>
            <person name="Eastwood D.C."/>
            <person name="Martin F."/>
            <person name="Cullen D."/>
            <person name="Grigoriev I.V."/>
            <person name="Hibbett D.S."/>
        </authorList>
    </citation>
    <scope>NUCLEOTIDE SEQUENCE [LARGE SCALE GENOMIC DNA]</scope>
    <source>
        <strain evidence="13 14">MD-104</strain>
    </source>
</reference>
<comment type="subcellular location">
    <subcellularLocation>
        <location evidence="1">Membrane</location>
        <topology evidence="1">Multi-pass membrane protein</topology>
    </subcellularLocation>
</comment>
<keyword evidence="4 10" id="KW-1133">Transmembrane helix</keyword>
<evidence type="ECO:0000256" key="9">
    <source>
        <dbReference type="ARBA" id="ARBA00048048"/>
    </source>
</evidence>
<dbReference type="Proteomes" id="UP000218811">
    <property type="component" value="Unassembled WGS sequence"/>
</dbReference>
<evidence type="ECO:0000256" key="10">
    <source>
        <dbReference type="RuleBase" id="RU079119"/>
    </source>
</evidence>
<comment type="domain">
    <text evidence="10">The DHHC domain is required for palmitoyltransferase activity.</text>
</comment>
<feature type="domain" description="Palmitoyltransferase DHHC" evidence="12">
    <location>
        <begin position="142"/>
        <end position="264"/>
    </location>
</feature>
<evidence type="ECO:0000259" key="12">
    <source>
        <dbReference type="Pfam" id="PF01529"/>
    </source>
</evidence>
<dbReference type="GO" id="GO:0016020">
    <property type="term" value="C:membrane"/>
    <property type="evidence" value="ECO:0007669"/>
    <property type="project" value="UniProtKB-SubCell"/>
</dbReference>
<feature type="transmembrane region" description="Helical" evidence="10">
    <location>
        <begin position="189"/>
        <end position="215"/>
    </location>
</feature>
<evidence type="ECO:0000256" key="11">
    <source>
        <dbReference type="SAM" id="MobiDB-lite"/>
    </source>
</evidence>
<evidence type="ECO:0000313" key="13">
    <source>
        <dbReference type="EMBL" id="PCH40325.1"/>
    </source>
</evidence>
<evidence type="ECO:0000256" key="8">
    <source>
        <dbReference type="ARBA" id="ARBA00023315"/>
    </source>
</evidence>
<dbReference type="PROSITE" id="PS50216">
    <property type="entry name" value="DHHC"/>
    <property type="match status" value="1"/>
</dbReference>
<accession>A0A2H3JFJ9</accession>
<dbReference type="InterPro" id="IPR001594">
    <property type="entry name" value="Palmitoyltrfase_DHHC"/>
</dbReference>
<dbReference type="EMBL" id="KB468053">
    <property type="protein sequence ID" value="PCH40325.1"/>
    <property type="molecule type" value="Genomic_DNA"/>
</dbReference>
<feature type="transmembrane region" description="Helical" evidence="10">
    <location>
        <begin position="230"/>
        <end position="249"/>
    </location>
</feature>
<evidence type="ECO:0000256" key="4">
    <source>
        <dbReference type="ARBA" id="ARBA00022989"/>
    </source>
</evidence>
<proteinExistence type="inferred from homology"/>
<dbReference type="Pfam" id="PF01529">
    <property type="entry name" value="DHHC"/>
    <property type="match status" value="1"/>
</dbReference>
<keyword evidence="2 10" id="KW-0808">Transferase</keyword>
<organism evidence="13 14">
    <name type="scientific">Wolfiporia cocos (strain MD-104)</name>
    <name type="common">Brown rot fungus</name>
    <dbReference type="NCBI Taxonomy" id="742152"/>
    <lineage>
        <taxon>Eukaryota</taxon>
        <taxon>Fungi</taxon>
        <taxon>Dikarya</taxon>
        <taxon>Basidiomycota</taxon>
        <taxon>Agaricomycotina</taxon>
        <taxon>Agaricomycetes</taxon>
        <taxon>Polyporales</taxon>
        <taxon>Phaeolaceae</taxon>
        <taxon>Wolfiporia</taxon>
    </lineage>
</organism>
<evidence type="ECO:0000256" key="6">
    <source>
        <dbReference type="ARBA" id="ARBA00023139"/>
    </source>
</evidence>
<feature type="region of interest" description="Disordered" evidence="11">
    <location>
        <begin position="1"/>
        <end position="33"/>
    </location>
</feature>
<keyword evidence="3 10" id="KW-0812">Transmembrane</keyword>
<keyword evidence="14" id="KW-1185">Reference proteome</keyword>
<dbReference type="AlphaFoldDB" id="A0A2H3JFJ9"/>
<feature type="transmembrane region" description="Helical" evidence="10">
    <location>
        <begin position="78"/>
        <end position="100"/>
    </location>
</feature>
<keyword evidence="7" id="KW-0449">Lipoprotein</keyword>
<feature type="transmembrane region" description="Helical" evidence="10">
    <location>
        <begin position="42"/>
        <end position="66"/>
    </location>
</feature>
<keyword evidence="8 10" id="KW-0012">Acyltransferase</keyword>
<dbReference type="EC" id="2.3.1.225" evidence="10"/>
<evidence type="ECO:0000256" key="5">
    <source>
        <dbReference type="ARBA" id="ARBA00023136"/>
    </source>
</evidence>
<gene>
    <name evidence="13" type="ORF">WOLCODRAFT_68159</name>
</gene>
<dbReference type="STRING" id="742152.A0A2H3JFJ9"/>
<sequence>MSTARKGPLLAPPADPPPRPVRWDDDEDDDVEPPKRKAWYSYLPLLAAVILMLLPHPSLLIVLVNYHLLVLNSPAQFLTHLAITYTLTFLAFSSLILILARDPGPVDADKAPETTAGSLDDMDFMQALLATEDLEPQTQAPGRWCKKCAASKPERTHHCSTCGRCVLKMDHHCFWLGDRCIGHRTYSAFIHLLTCITLLSVYVAALCVEAVYFAFTNPLAIDENTPLHDIYLAFYGIIMTLVFGSFWIYHLYLVTTNQTTLEHLSPYLLLRHLPPLPEQTDQSHFLSNPPLEHELSYAQRRVVREAHFHLRIYDVGWRKNWGQVVGWDRPWGWLHRLTVGGGGKGDGRTFPHNPRADDLLARLAAEIVAVDKHE</sequence>
<evidence type="ECO:0000256" key="3">
    <source>
        <dbReference type="ARBA" id="ARBA00022692"/>
    </source>
</evidence>
<evidence type="ECO:0000256" key="7">
    <source>
        <dbReference type="ARBA" id="ARBA00023288"/>
    </source>
</evidence>
<keyword evidence="5 10" id="KW-0472">Membrane</keyword>
<comment type="catalytic activity">
    <reaction evidence="9 10">
        <text>L-cysteinyl-[protein] + hexadecanoyl-CoA = S-hexadecanoyl-L-cysteinyl-[protein] + CoA</text>
        <dbReference type="Rhea" id="RHEA:36683"/>
        <dbReference type="Rhea" id="RHEA-COMP:10131"/>
        <dbReference type="Rhea" id="RHEA-COMP:11032"/>
        <dbReference type="ChEBI" id="CHEBI:29950"/>
        <dbReference type="ChEBI" id="CHEBI:57287"/>
        <dbReference type="ChEBI" id="CHEBI:57379"/>
        <dbReference type="ChEBI" id="CHEBI:74151"/>
        <dbReference type="EC" id="2.3.1.225"/>
    </reaction>
</comment>
<dbReference type="OMA" id="WYHYLPL"/>
<dbReference type="InterPro" id="IPR039859">
    <property type="entry name" value="PFA4/ZDH16/20/ERF2-like"/>
</dbReference>
<protein>
    <recommendedName>
        <fullName evidence="10">Palmitoyltransferase</fullName>
        <ecNumber evidence="10">2.3.1.225</ecNumber>
    </recommendedName>
</protein>
<evidence type="ECO:0000256" key="1">
    <source>
        <dbReference type="ARBA" id="ARBA00004141"/>
    </source>
</evidence>
<evidence type="ECO:0000256" key="2">
    <source>
        <dbReference type="ARBA" id="ARBA00022679"/>
    </source>
</evidence>